<evidence type="ECO:0000313" key="2">
    <source>
        <dbReference type="EMBL" id="SUZ60103.1"/>
    </source>
</evidence>
<dbReference type="Pfam" id="PF00596">
    <property type="entry name" value="Aldolase_II"/>
    <property type="match status" value="1"/>
</dbReference>
<name>A0A381P383_9ZZZZ</name>
<dbReference type="GO" id="GO:0051015">
    <property type="term" value="F:actin filament binding"/>
    <property type="evidence" value="ECO:0007669"/>
    <property type="project" value="TreeGrafter"/>
</dbReference>
<dbReference type="InterPro" id="IPR051017">
    <property type="entry name" value="Aldolase-II_Adducin_sf"/>
</dbReference>
<accession>A0A381P383</accession>
<protein>
    <recommendedName>
        <fullName evidence="1">Class II aldolase/adducin N-terminal domain-containing protein</fullName>
    </recommendedName>
</protein>
<organism evidence="2">
    <name type="scientific">marine metagenome</name>
    <dbReference type="NCBI Taxonomy" id="408172"/>
    <lineage>
        <taxon>unclassified sequences</taxon>
        <taxon>metagenomes</taxon>
        <taxon>ecological metagenomes</taxon>
    </lineage>
</organism>
<dbReference type="InterPro" id="IPR036409">
    <property type="entry name" value="Aldolase_II/adducin_N_sf"/>
</dbReference>
<dbReference type="PANTHER" id="PTHR10672">
    <property type="entry name" value="ADDUCIN"/>
    <property type="match status" value="1"/>
</dbReference>
<proteinExistence type="predicted"/>
<reference evidence="2" key="1">
    <citation type="submission" date="2018-05" db="EMBL/GenBank/DDBJ databases">
        <authorList>
            <person name="Lanie J.A."/>
            <person name="Ng W.-L."/>
            <person name="Kazmierczak K.M."/>
            <person name="Andrzejewski T.M."/>
            <person name="Davidsen T.M."/>
            <person name="Wayne K.J."/>
            <person name="Tettelin H."/>
            <person name="Glass J.I."/>
            <person name="Rusch D."/>
            <person name="Podicherti R."/>
            <person name="Tsui H.-C.T."/>
            <person name="Winkler M.E."/>
        </authorList>
    </citation>
    <scope>NUCLEOTIDE SEQUENCE</scope>
</reference>
<sequence>MALELDRYPVIGYGDEVSESTDPEELRLLRKWEVAIGYRIFSALRWGQLGDGHITARDPERLDHFWVLAHGIPFWAATIDNLSLVGPAGEVVEGATAGGINYAAYNIHWPILDARPDLVSAAHTHTAFGTPWSANVKPFQAISQESCIFAYDQSIYPGEDVEVDTPAGGHAIAAAMGATRLCILRNHGLLTGGASPGEAVGLFVLAERVAEVHVKAADPQPISDDAAKYAAVALGCDTIGWRVFQWLARDLVPDPSVVLGG</sequence>
<dbReference type="PANTHER" id="PTHR10672:SF3">
    <property type="entry name" value="PROTEIN HU-LI TAI SHAO"/>
    <property type="match status" value="1"/>
</dbReference>
<dbReference type="SMART" id="SM01007">
    <property type="entry name" value="Aldolase_II"/>
    <property type="match status" value="1"/>
</dbReference>
<dbReference type="GO" id="GO:0005856">
    <property type="term" value="C:cytoskeleton"/>
    <property type="evidence" value="ECO:0007669"/>
    <property type="project" value="TreeGrafter"/>
</dbReference>
<gene>
    <name evidence="2" type="ORF">METZ01_LOCUS12957</name>
</gene>
<dbReference type="EMBL" id="UINC01000719">
    <property type="protein sequence ID" value="SUZ60103.1"/>
    <property type="molecule type" value="Genomic_DNA"/>
</dbReference>
<dbReference type="InterPro" id="IPR001303">
    <property type="entry name" value="Aldolase_II/adducin_N"/>
</dbReference>
<dbReference type="SUPFAM" id="SSF53639">
    <property type="entry name" value="AraD/HMP-PK domain-like"/>
    <property type="match status" value="1"/>
</dbReference>
<dbReference type="Gene3D" id="3.40.225.10">
    <property type="entry name" value="Class II aldolase/adducin N-terminal domain"/>
    <property type="match status" value="1"/>
</dbReference>
<feature type="domain" description="Class II aldolase/adducin N-terminal" evidence="1">
    <location>
        <begin position="32"/>
        <end position="214"/>
    </location>
</feature>
<dbReference type="AlphaFoldDB" id="A0A381P383"/>
<evidence type="ECO:0000259" key="1">
    <source>
        <dbReference type="SMART" id="SM01007"/>
    </source>
</evidence>